<gene>
    <name evidence="4" type="ORF">SAMN05216210_0336</name>
</gene>
<protein>
    <submittedName>
        <fullName evidence="4">Predicted dehydrogenase</fullName>
    </submittedName>
</protein>
<dbReference type="Gene3D" id="3.30.360.10">
    <property type="entry name" value="Dihydrodipicolinate Reductase, domain 2"/>
    <property type="match status" value="1"/>
</dbReference>
<dbReference type="GO" id="GO:0016491">
    <property type="term" value="F:oxidoreductase activity"/>
    <property type="evidence" value="ECO:0007669"/>
    <property type="project" value="UniProtKB-KW"/>
</dbReference>
<dbReference type="AlphaFoldDB" id="A0A1H2E4T1"/>
<dbReference type="Gene3D" id="3.40.50.720">
    <property type="entry name" value="NAD(P)-binding Rossmann-like Domain"/>
    <property type="match status" value="1"/>
</dbReference>
<dbReference type="EMBL" id="LT629787">
    <property type="protein sequence ID" value="SDT90127.1"/>
    <property type="molecule type" value="Genomic_DNA"/>
</dbReference>
<keyword evidence="5" id="KW-1185">Reference proteome</keyword>
<dbReference type="InterPro" id="IPR000683">
    <property type="entry name" value="Gfo/Idh/MocA-like_OxRdtase_N"/>
</dbReference>
<keyword evidence="2" id="KW-0560">Oxidoreductase</keyword>
<reference evidence="5" key="1">
    <citation type="submission" date="2016-10" db="EMBL/GenBank/DDBJ databases">
        <authorList>
            <person name="Varghese N."/>
            <person name="Submissions S."/>
        </authorList>
    </citation>
    <scope>NUCLEOTIDE SEQUENCE [LARGE SCALE GENOMIC DNA]</scope>
    <source>
        <strain evidence="5">CECT 8338</strain>
    </source>
</reference>
<dbReference type="Pfam" id="PF01408">
    <property type="entry name" value="GFO_IDH_MocA"/>
    <property type="match status" value="1"/>
</dbReference>
<dbReference type="Proteomes" id="UP000243924">
    <property type="component" value="Chromosome I"/>
</dbReference>
<name>A0A1H2E4T1_9GAMM</name>
<dbReference type="PANTHER" id="PTHR43708">
    <property type="entry name" value="CONSERVED EXPRESSED OXIDOREDUCTASE (EUROFUNG)"/>
    <property type="match status" value="1"/>
</dbReference>
<sequence>MAGRMRVGIIGCGVVTQVVHRPVLLSLSEMFVIYACNDAWSEGARQFAASTGSKAWDDPFAMIADESVDVLLIAAPEVFHAEYILAACEAGKKAVLVEKPCTMNVRMAKEVAAVVEKSETAVVVGYPHVYDPAVEQAERLWAGRKPALGEFRTILGPNVDFINDVAHIHRPTTAASTTMQTLTYALAASEPLGTDIGLPDVLSYGVAIGLNIHDIPVMRKLLGEPDEITFAERFSEHGLHVGFRYGTGRVYLTSFLQSEREIDWGFSLRTKDTSVQVRYPTTYAPTASSECTVSKAANGGTERQVWSDSYETGFRREWKHVYELAQAASGNATSIANSVLDLEICEEILKRLRR</sequence>
<comment type="similarity">
    <text evidence="1">Belongs to the Gfo/Idh/MocA family.</text>
</comment>
<organism evidence="4 5">
    <name type="scientific">Halopseudomonas salegens</name>
    <dbReference type="NCBI Taxonomy" id="1434072"/>
    <lineage>
        <taxon>Bacteria</taxon>
        <taxon>Pseudomonadati</taxon>
        <taxon>Pseudomonadota</taxon>
        <taxon>Gammaproteobacteria</taxon>
        <taxon>Pseudomonadales</taxon>
        <taxon>Pseudomonadaceae</taxon>
        <taxon>Halopseudomonas</taxon>
    </lineage>
</organism>
<feature type="domain" description="Gfo/Idh/MocA-like oxidoreductase N-terminal" evidence="3">
    <location>
        <begin position="5"/>
        <end position="126"/>
    </location>
</feature>
<evidence type="ECO:0000256" key="1">
    <source>
        <dbReference type="ARBA" id="ARBA00010928"/>
    </source>
</evidence>
<evidence type="ECO:0000313" key="5">
    <source>
        <dbReference type="Proteomes" id="UP000243924"/>
    </source>
</evidence>
<evidence type="ECO:0000259" key="3">
    <source>
        <dbReference type="Pfam" id="PF01408"/>
    </source>
</evidence>
<dbReference type="InterPro" id="IPR051317">
    <property type="entry name" value="Gfo/Idh/MocA_oxidoreduct"/>
</dbReference>
<dbReference type="STRING" id="1434072.SAMN05216210_0336"/>
<proteinExistence type="inferred from homology"/>
<accession>A0A1H2E4T1</accession>
<dbReference type="SUPFAM" id="SSF51735">
    <property type="entry name" value="NAD(P)-binding Rossmann-fold domains"/>
    <property type="match status" value="1"/>
</dbReference>
<dbReference type="InterPro" id="IPR036291">
    <property type="entry name" value="NAD(P)-bd_dom_sf"/>
</dbReference>
<evidence type="ECO:0000256" key="2">
    <source>
        <dbReference type="ARBA" id="ARBA00023002"/>
    </source>
</evidence>
<dbReference type="GO" id="GO:0000166">
    <property type="term" value="F:nucleotide binding"/>
    <property type="evidence" value="ECO:0007669"/>
    <property type="project" value="InterPro"/>
</dbReference>
<dbReference type="PANTHER" id="PTHR43708:SF5">
    <property type="entry name" value="CONSERVED EXPRESSED OXIDOREDUCTASE (EUROFUNG)-RELATED"/>
    <property type="match status" value="1"/>
</dbReference>
<evidence type="ECO:0000313" key="4">
    <source>
        <dbReference type="EMBL" id="SDT90127.1"/>
    </source>
</evidence>